<proteinExistence type="predicted"/>
<dbReference type="AlphaFoldDB" id="A0A7W7QYL4"/>
<evidence type="ECO:0000313" key="1">
    <source>
        <dbReference type="EMBL" id="MBB4922202.1"/>
    </source>
</evidence>
<keyword evidence="2" id="KW-1185">Reference proteome</keyword>
<gene>
    <name evidence="1" type="ORF">FHR34_001195</name>
</gene>
<dbReference type="EMBL" id="JACHJV010000001">
    <property type="protein sequence ID" value="MBB4922202.1"/>
    <property type="molecule type" value="Genomic_DNA"/>
</dbReference>
<dbReference type="Proteomes" id="UP000540506">
    <property type="component" value="Unassembled WGS sequence"/>
</dbReference>
<keyword evidence="1" id="KW-0378">Hydrolase</keyword>
<comment type="caution">
    <text evidence="1">The sequence shown here is derived from an EMBL/GenBank/DDBJ whole genome shotgun (WGS) entry which is preliminary data.</text>
</comment>
<name>A0A7W7QYL4_KITKI</name>
<organism evidence="1 2">
    <name type="scientific">Kitasatospora kifunensis</name>
    <name type="common">Streptomyces kifunensis</name>
    <dbReference type="NCBI Taxonomy" id="58351"/>
    <lineage>
        <taxon>Bacteria</taxon>
        <taxon>Bacillati</taxon>
        <taxon>Actinomycetota</taxon>
        <taxon>Actinomycetes</taxon>
        <taxon>Kitasatosporales</taxon>
        <taxon>Streptomycetaceae</taxon>
        <taxon>Kitasatospora</taxon>
    </lineage>
</organism>
<dbReference type="RefSeq" id="WP_184934412.1">
    <property type="nucleotide sequence ID" value="NZ_JACHJV010000001.1"/>
</dbReference>
<accession>A0A7W7QYL4</accession>
<protein>
    <submittedName>
        <fullName evidence="1">Alpha/beta superfamily hydrolase</fullName>
    </submittedName>
</protein>
<reference evidence="1 2" key="1">
    <citation type="submission" date="2020-08" db="EMBL/GenBank/DDBJ databases">
        <title>Sequencing the genomes of 1000 actinobacteria strains.</title>
        <authorList>
            <person name="Klenk H.-P."/>
        </authorList>
    </citation>
    <scope>NUCLEOTIDE SEQUENCE [LARGE SCALE GENOMIC DNA]</scope>
    <source>
        <strain evidence="1 2">DSM 41654</strain>
    </source>
</reference>
<dbReference type="GO" id="GO:0016787">
    <property type="term" value="F:hydrolase activity"/>
    <property type="evidence" value="ECO:0007669"/>
    <property type="project" value="UniProtKB-KW"/>
</dbReference>
<evidence type="ECO:0000313" key="2">
    <source>
        <dbReference type="Proteomes" id="UP000540506"/>
    </source>
</evidence>
<sequence length="115" mass="12594">MAGRIAIDFSKSSDGRYHATHGGVSYELEKRRRNLRDECPDTGWYLYGGPHFGTWCASTIATAIAEANNEILAKPSVVDDEELGCADCAAPDDGTWPIGSDICNHCWDLAENEEN</sequence>